<dbReference type="EMBL" id="KU708004">
    <property type="protein sequence ID" value="AMW64498.1"/>
    <property type="molecule type" value="Genomic_DNA"/>
</dbReference>
<name>A0A1B0VNA4_9CAUD</name>
<organism evidence="1 2">
    <name type="scientific">Pseudomonas phage phiAH14a</name>
    <dbReference type="NCBI Taxonomy" id="1805958"/>
    <lineage>
        <taxon>Viruses</taxon>
        <taxon>Duplodnaviria</taxon>
        <taxon>Heunggongvirae</taxon>
        <taxon>Uroviricota</taxon>
        <taxon>Caudoviricetes</taxon>
        <taxon>Miecznikowavirus</taxon>
        <taxon>Miecznikowavirus AH14a</taxon>
    </lineage>
</organism>
<sequence>MSKKPLWTRQQLEDLVHVLAQDSNRVVFREHCMERLSQRGVTVTEALRCLRRGSITRGPTYDKKHKNFEFRMSEPPPRDIVCMVVAVNPSPEPGELFAITVWEV</sequence>
<evidence type="ECO:0008006" key="3">
    <source>
        <dbReference type="Google" id="ProtNLM"/>
    </source>
</evidence>
<protein>
    <recommendedName>
        <fullName evidence="3">DUF4258 domain-containing protein</fullName>
    </recommendedName>
</protein>
<gene>
    <name evidence="1" type="ORF">AH14a_p38</name>
</gene>
<evidence type="ECO:0000313" key="2">
    <source>
        <dbReference type="Proteomes" id="UP000222764"/>
    </source>
</evidence>
<dbReference type="Proteomes" id="UP000222764">
    <property type="component" value="Segment"/>
</dbReference>
<keyword evidence="2" id="KW-1185">Reference proteome</keyword>
<reference evidence="1 2" key="1">
    <citation type="journal article" date="2016" name="PLoS ONE">
        <title>Two Inducible Prophages of an Antarctic Pseudomonas sp. ANT_H14 Use the Same Capsid for Packaging Their Genomes - Characterization of a Novel Phage Helper-Satellite System.</title>
        <authorList>
            <person name="Dziewit L."/>
            <person name="Radlinska M."/>
        </authorList>
    </citation>
    <scope>NUCLEOTIDE SEQUENCE [LARGE SCALE GENOMIC DNA]</scope>
</reference>
<accession>A0A1B0VNA4</accession>
<proteinExistence type="predicted"/>
<evidence type="ECO:0000313" key="1">
    <source>
        <dbReference type="EMBL" id="AMW64498.1"/>
    </source>
</evidence>